<evidence type="ECO:0000313" key="1">
    <source>
        <dbReference type="EMBL" id="GFT56131.1"/>
    </source>
</evidence>
<comment type="caution">
    <text evidence="1">The sequence shown here is derived from an EMBL/GenBank/DDBJ whole genome shotgun (WGS) entry which is preliminary data.</text>
</comment>
<keyword evidence="2" id="KW-1185">Reference proteome</keyword>
<accession>A0A8X6P8B4</accession>
<proteinExistence type="predicted"/>
<dbReference type="AlphaFoldDB" id="A0A8X6P8B4"/>
<protein>
    <submittedName>
        <fullName evidence="1">Uncharacterized protein</fullName>
    </submittedName>
</protein>
<evidence type="ECO:0000313" key="2">
    <source>
        <dbReference type="Proteomes" id="UP000887013"/>
    </source>
</evidence>
<organism evidence="1 2">
    <name type="scientific">Nephila pilipes</name>
    <name type="common">Giant wood spider</name>
    <name type="synonym">Nephila maculata</name>
    <dbReference type="NCBI Taxonomy" id="299642"/>
    <lineage>
        <taxon>Eukaryota</taxon>
        <taxon>Metazoa</taxon>
        <taxon>Ecdysozoa</taxon>
        <taxon>Arthropoda</taxon>
        <taxon>Chelicerata</taxon>
        <taxon>Arachnida</taxon>
        <taxon>Araneae</taxon>
        <taxon>Araneomorphae</taxon>
        <taxon>Entelegynae</taxon>
        <taxon>Araneoidea</taxon>
        <taxon>Nephilidae</taxon>
        <taxon>Nephila</taxon>
    </lineage>
</organism>
<dbReference type="EMBL" id="BMAW01066724">
    <property type="protein sequence ID" value="GFT56131.1"/>
    <property type="molecule type" value="Genomic_DNA"/>
</dbReference>
<sequence length="89" mass="10016">MLPHTHTYSRGRISFYRISRIYPLSYGSQYLYATVVESHYDTVLFPGDSQVRQLASDTTANEGDGTSVDLSGVTFETDVVRTNFIQLTT</sequence>
<dbReference type="Proteomes" id="UP000887013">
    <property type="component" value="Unassembled WGS sequence"/>
</dbReference>
<reference evidence="1" key="1">
    <citation type="submission" date="2020-08" db="EMBL/GenBank/DDBJ databases">
        <title>Multicomponent nature underlies the extraordinary mechanical properties of spider dragline silk.</title>
        <authorList>
            <person name="Kono N."/>
            <person name="Nakamura H."/>
            <person name="Mori M."/>
            <person name="Yoshida Y."/>
            <person name="Ohtoshi R."/>
            <person name="Malay A.D."/>
            <person name="Moran D.A.P."/>
            <person name="Tomita M."/>
            <person name="Numata K."/>
            <person name="Arakawa K."/>
        </authorList>
    </citation>
    <scope>NUCLEOTIDE SEQUENCE</scope>
</reference>
<gene>
    <name evidence="1" type="ORF">NPIL_525251</name>
</gene>
<name>A0A8X6P8B4_NEPPI</name>